<feature type="region of interest" description="Disordered" evidence="5">
    <location>
        <begin position="115"/>
        <end position="142"/>
    </location>
</feature>
<feature type="transmembrane region" description="Helical" evidence="6">
    <location>
        <begin position="169"/>
        <end position="192"/>
    </location>
</feature>
<dbReference type="GO" id="GO:0016020">
    <property type="term" value="C:membrane"/>
    <property type="evidence" value="ECO:0007669"/>
    <property type="project" value="UniProtKB-SubCell"/>
</dbReference>
<dbReference type="PANTHER" id="PTHR15549">
    <property type="entry name" value="PAIRED IMMUNOGLOBULIN-LIKE TYPE 2 RECEPTOR"/>
    <property type="match status" value="1"/>
</dbReference>
<feature type="region of interest" description="Disordered" evidence="5">
    <location>
        <begin position="815"/>
        <end position="874"/>
    </location>
</feature>
<evidence type="ECO:0000313" key="7">
    <source>
        <dbReference type="EMBL" id="KAJ4396698.1"/>
    </source>
</evidence>
<accession>A0A9W8Z2X4</accession>
<comment type="caution">
    <text evidence="7">The sequence shown here is derived from an EMBL/GenBank/DDBJ whole genome shotgun (WGS) entry which is preliminary data.</text>
</comment>
<evidence type="ECO:0000256" key="4">
    <source>
        <dbReference type="ARBA" id="ARBA00023136"/>
    </source>
</evidence>
<comment type="subcellular location">
    <subcellularLocation>
        <location evidence="1">Membrane</location>
        <topology evidence="1">Single-pass membrane protein</topology>
    </subcellularLocation>
</comment>
<evidence type="ECO:0000256" key="1">
    <source>
        <dbReference type="ARBA" id="ARBA00004167"/>
    </source>
</evidence>
<dbReference type="Proteomes" id="UP001140453">
    <property type="component" value="Unassembled WGS sequence"/>
</dbReference>
<dbReference type="InterPro" id="IPR051694">
    <property type="entry name" value="Immunoregulatory_rcpt-like"/>
</dbReference>
<feature type="region of interest" description="Disordered" evidence="5">
    <location>
        <begin position="592"/>
        <end position="801"/>
    </location>
</feature>
<gene>
    <name evidence="7" type="ORF">N0V93_000919</name>
</gene>
<feature type="compositionally biased region" description="Pro residues" evidence="5">
    <location>
        <begin position="761"/>
        <end position="774"/>
    </location>
</feature>
<feature type="region of interest" description="Disordered" evidence="5">
    <location>
        <begin position="199"/>
        <end position="231"/>
    </location>
</feature>
<dbReference type="GO" id="GO:0071944">
    <property type="term" value="C:cell periphery"/>
    <property type="evidence" value="ECO:0007669"/>
    <property type="project" value="UniProtKB-ARBA"/>
</dbReference>
<keyword evidence="4 6" id="KW-0472">Membrane</keyword>
<proteinExistence type="predicted"/>
<keyword evidence="8" id="KW-1185">Reference proteome</keyword>
<reference evidence="7" key="1">
    <citation type="submission" date="2022-10" db="EMBL/GenBank/DDBJ databases">
        <title>Tapping the CABI collections for fungal endophytes: first genome assemblies for Collariella, Neodidymelliopsis, Ascochyta clinopodiicola, Didymella pomorum, Didymosphaeria variabile, Neocosmospora piperis and Neocucurbitaria cava.</title>
        <authorList>
            <person name="Hill R."/>
        </authorList>
    </citation>
    <scope>NUCLEOTIDE SEQUENCE</scope>
    <source>
        <strain evidence="7">IMI 355082</strain>
    </source>
</reference>
<protein>
    <submittedName>
        <fullName evidence="7">Uncharacterized protein</fullName>
    </submittedName>
</protein>
<feature type="region of interest" description="Disordered" evidence="5">
    <location>
        <begin position="461"/>
        <end position="562"/>
    </location>
</feature>
<feature type="compositionally biased region" description="Gly residues" evidence="5">
    <location>
        <begin position="268"/>
        <end position="278"/>
    </location>
</feature>
<evidence type="ECO:0000313" key="8">
    <source>
        <dbReference type="Proteomes" id="UP001140453"/>
    </source>
</evidence>
<feature type="compositionally biased region" description="Polar residues" evidence="5">
    <location>
        <begin position="676"/>
        <end position="686"/>
    </location>
</feature>
<evidence type="ECO:0000256" key="3">
    <source>
        <dbReference type="ARBA" id="ARBA00022989"/>
    </source>
</evidence>
<keyword evidence="2 6" id="KW-0812">Transmembrane</keyword>
<evidence type="ECO:0000256" key="6">
    <source>
        <dbReference type="SAM" id="Phobius"/>
    </source>
</evidence>
<dbReference type="OrthoDB" id="3946741at2759"/>
<feature type="compositionally biased region" description="Polar residues" evidence="5">
    <location>
        <begin position="778"/>
        <end position="801"/>
    </location>
</feature>
<feature type="compositionally biased region" description="Polar residues" evidence="5">
    <location>
        <begin position="250"/>
        <end position="262"/>
    </location>
</feature>
<evidence type="ECO:0000256" key="5">
    <source>
        <dbReference type="SAM" id="MobiDB-lite"/>
    </source>
</evidence>
<feature type="region of interest" description="Disordered" evidence="5">
    <location>
        <begin position="246"/>
        <end position="318"/>
    </location>
</feature>
<organism evidence="7 8">
    <name type="scientific">Gnomoniopsis smithogilvyi</name>
    <dbReference type="NCBI Taxonomy" id="1191159"/>
    <lineage>
        <taxon>Eukaryota</taxon>
        <taxon>Fungi</taxon>
        <taxon>Dikarya</taxon>
        <taxon>Ascomycota</taxon>
        <taxon>Pezizomycotina</taxon>
        <taxon>Sordariomycetes</taxon>
        <taxon>Sordariomycetidae</taxon>
        <taxon>Diaporthales</taxon>
        <taxon>Gnomoniaceae</taxon>
        <taxon>Gnomoniopsis</taxon>
    </lineage>
</organism>
<feature type="compositionally biased region" description="Pro residues" evidence="5">
    <location>
        <begin position="300"/>
        <end position="317"/>
    </location>
</feature>
<dbReference type="EMBL" id="JAPEVB010000001">
    <property type="protein sequence ID" value="KAJ4396698.1"/>
    <property type="molecule type" value="Genomic_DNA"/>
</dbReference>
<name>A0A9W8Z2X4_9PEZI</name>
<feature type="compositionally biased region" description="Polar residues" evidence="5">
    <location>
        <begin position="548"/>
        <end position="559"/>
    </location>
</feature>
<evidence type="ECO:0000256" key="2">
    <source>
        <dbReference type="ARBA" id="ARBA00022692"/>
    </source>
</evidence>
<sequence length="874" mass="93035">MGHCQRHIGQWDAHAYEDDLIVCNFDNSVCGASPSLECLCQHTGSTGYTVGEGATECIVAENNINNCHNAGYGSKTVNTAYGMCNNITNAAPETHATLVATLVINSGSIVVAPPTTTPSATNQTSSSSSVTPTLTSSSTSTTVAPAAVTSSTAAATTQSTAPTLTQAQIGGIAGGLAAVALLAALLALFILLKRRRAQRDSPAFSRMRDSWSPKRIQGSPGGSHSISHPRYQEPKVMSFTRALAKRISSKPGSRQPGPSNSFGLAISPGGGRIPGTGVGLDHVVRSPGGAQESVIRNVPSSPPRSPSSPPPPMPPMSPLRAVSSFNFFPQETTQAPAKPTLARLAIPQRGSTHGGRDSVITEFAEDGEDGLGSAQIWRPPNTDPQSASTYYVADKWGNWVLRDQREVTPHEAIAELATPISKTVEERAREEESLVEESAAVKELRNHSSPTIPAAEALRAKRASGAQGGRPTIRLVTPENGRLPMNSRVRSSVYSSNNTSLPQHAAPGAENPVPQPPLEETILHSDRTKGPGKRRKSDDPRRPPSAATIMSQESSTTIADSPVDDMINAVLQSFPRPARQPSLLEQQQGDLSPVIESPGRSPVQYPAIPRSQSITVNKRRSHAPRPLPNPMLARVKQGAVEPAKDSPTLGVMGPTRLGPMGASPSTAASRGETRPGSPNQKTNQAPGTARTGLPNKHVRKPSDRALLPSQSRMSSYDAYYDPSTMGAPKPSMYTYPTQPPPQYRTPSPGQVYGSAAQQRPISPPDPYMPSPPSASEPYYTSTITSPASHHPSTNPSMNSTLLAKRLGAERAAEFHIEQQQQQRYAKEQDKWARQNARQAGGEQYVEMPSLPATPGWKPQLTPKRKGGDLYLSVN</sequence>
<keyword evidence="3 6" id="KW-1133">Transmembrane helix</keyword>
<feature type="compositionally biased region" description="Low complexity" evidence="5">
    <location>
        <begin position="486"/>
        <end position="500"/>
    </location>
</feature>
<dbReference type="AlphaFoldDB" id="A0A9W8Z2X4"/>